<keyword evidence="10" id="KW-0479">Metal-binding</keyword>
<organism evidence="11 12">
    <name type="scientific">Pseudonocardia kongjuensis</name>
    <dbReference type="NCBI Taxonomy" id="102227"/>
    <lineage>
        <taxon>Bacteria</taxon>
        <taxon>Bacillati</taxon>
        <taxon>Actinomycetota</taxon>
        <taxon>Actinomycetes</taxon>
        <taxon>Pseudonocardiales</taxon>
        <taxon>Pseudonocardiaceae</taxon>
        <taxon>Pseudonocardia</taxon>
    </lineage>
</organism>
<evidence type="ECO:0000313" key="11">
    <source>
        <dbReference type="EMBL" id="GAA1393165.1"/>
    </source>
</evidence>
<evidence type="ECO:0000256" key="8">
    <source>
        <dbReference type="ARBA" id="ARBA00035585"/>
    </source>
</evidence>
<comment type="caution">
    <text evidence="11">The sequence shown here is derived from an EMBL/GenBank/DDBJ whole genome shotgun (WGS) entry which is preliminary data.</text>
</comment>
<accession>A0ABP4IL95</accession>
<keyword evidence="2 10" id="KW-1003">Cell membrane</keyword>
<keyword evidence="10" id="KW-0915">Sodium</keyword>
<evidence type="ECO:0000256" key="10">
    <source>
        <dbReference type="HAMAP-Rule" id="MF_00454"/>
    </source>
</evidence>
<keyword evidence="6 10" id="KW-0407">Ion channel</keyword>
<gene>
    <name evidence="10" type="primary">fluC</name>
    <name evidence="10" type="synonym">crcB</name>
    <name evidence="11" type="ORF">GCM10009613_39350</name>
</gene>
<reference evidence="12" key="1">
    <citation type="journal article" date="2019" name="Int. J. Syst. Evol. Microbiol.">
        <title>The Global Catalogue of Microorganisms (GCM) 10K type strain sequencing project: providing services to taxonomists for standard genome sequencing and annotation.</title>
        <authorList>
            <consortium name="The Broad Institute Genomics Platform"/>
            <consortium name="The Broad Institute Genome Sequencing Center for Infectious Disease"/>
            <person name="Wu L."/>
            <person name="Ma J."/>
        </authorList>
    </citation>
    <scope>NUCLEOTIDE SEQUENCE [LARGE SCALE GENOMIC DNA]</scope>
    <source>
        <strain evidence="12">JCM 11896</strain>
    </source>
</reference>
<sequence>MDALTVLLVGVGAAVGAPLRHLADAVVRARLDPVFPWATFAVNVAGSLLLGALVGAAGALPPGLGPLLGTGFCGALTTYSTFGYELVALAERRATPTAVAYLAGSVASGILAAAAGWALAGLVL</sequence>
<feature type="transmembrane region" description="Helical" evidence="10">
    <location>
        <begin position="99"/>
        <end position="123"/>
    </location>
</feature>
<comment type="subcellular location">
    <subcellularLocation>
        <location evidence="1 10">Cell membrane</location>
        <topology evidence="1 10">Multi-pass membrane protein</topology>
    </subcellularLocation>
</comment>
<dbReference type="HAMAP" id="MF_00454">
    <property type="entry name" value="FluC"/>
    <property type="match status" value="1"/>
</dbReference>
<feature type="binding site" evidence="10">
    <location>
        <position position="77"/>
    </location>
    <ligand>
        <name>Na(+)</name>
        <dbReference type="ChEBI" id="CHEBI:29101"/>
        <note>structural</note>
    </ligand>
</feature>
<evidence type="ECO:0000256" key="1">
    <source>
        <dbReference type="ARBA" id="ARBA00004651"/>
    </source>
</evidence>
<dbReference type="Pfam" id="PF02537">
    <property type="entry name" value="CRCB"/>
    <property type="match status" value="1"/>
</dbReference>
<protein>
    <recommendedName>
        <fullName evidence="10">Fluoride-specific ion channel FluC</fullName>
    </recommendedName>
</protein>
<keyword evidence="5 10" id="KW-0472">Membrane</keyword>
<comment type="catalytic activity">
    <reaction evidence="8">
        <text>fluoride(in) = fluoride(out)</text>
        <dbReference type="Rhea" id="RHEA:76159"/>
        <dbReference type="ChEBI" id="CHEBI:17051"/>
    </reaction>
    <physiologicalReaction direction="left-to-right" evidence="8">
        <dbReference type="Rhea" id="RHEA:76160"/>
    </physiologicalReaction>
</comment>
<keyword evidence="3 10" id="KW-0812">Transmembrane</keyword>
<evidence type="ECO:0000256" key="6">
    <source>
        <dbReference type="ARBA" id="ARBA00023303"/>
    </source>
</evidence>
<evidence type="ECO:0000313" key="12">
    <source>
        <dbReference type="Proteomes" id="UP001501414"/>
    </source>
</evidence>
<feature type="binding site" evidence="10">
    <location>
        <position position="74"/>
    </location>
    <ligand>
        <name>Na(+)</name>
        <dbReference type="ChEBI" id="CHEBI:29101"/>
        <note>structural</note>
    </ligand>
</feature>
<evidence type="ECO:0000256" key="5">
    <source>
        <dbReference type="ARBA" id="ARBA00023136"/>
    </source>
</evidence>
<name>A0ABP4IL95_9PSEU</name>
<evidence type="ECO:0000256" key="9">
    <source>
        <dbReference type="ARBA" id="ARBA00049940"/>
    </source>
</evidence>
<keyword evidence="12" id="KW-1185">Reference proteome</keyword>
<proteinExistence type="inferred from homology"/>
<keyword evidence="4 10" id="KW-1133">Transmembrane helix</keyword>
<comment type="function">
    <text evidence="9 10">Fluoride-specific ion channel. Important for reducing fluoride concentration in the cell, thus reducing its toxicity.</text>
</comment>
<evidence type="ECO:0000256" key="4">
    <source>
        <dbReference type="ARBA" id="ARBA00022989"/>
    </source>
</evidence>
<keyword evidence="10" id="KW-0813">Transport</keyword>
<dbReference type="RefSeq" id="WP_344024581.1">
    <property type="nucleotide sequence ID" value="NZ_BAAAJK010000021.1"/>
</dbReference>
<comment type="activity regulation">
    <text evidence="10">Na(+) is not transported, but it plays an essential structural role and its presence is essential for fluoride channel function.</text>
</comment>
<feature type="transmembrane region" description="Helical" evidence="10">
    <location>
        <begin position="40"/>
        <end position="60"/>
    </location>
</feature>
<evidence type="ECO:0000256" key="7">
    <source>
        <dbReference type="ARBA" id="ARBA00035120"/>
    </source>
</evidence>
<dbReference type="InterPro" id="IPR003691">
    <property type="entry name" value="FluC"/>
</dbReference>
<dbReference type="PANTHER" id="PTHR28259:SF1">
    <property type="entry name" value="FLUORIDE EXPORT PROTEIN 1-RELATED"/>
    <property type="match status" value="1"/>
</dbReference>
<dbReference type="EMBL" id="BAAAJK010000021">
    <property type="protein sequence ID" value="GAA1393165.1"/>
    <property type="molecule type" value="Genomic_DNA"/>
</dbReference>
<comment type="similarity">
    <text evidence="7 10">Belongs to the fluoride channel Fluc/FEX (TC 1.A.43) family.</text>
</comment>
<dbReference type="Proteomes" id="UP001501414">
    <property type="component" value="Unassembled WGS sequence"/>
</dbReference>
<keyword evidence="10" id="KW-0406">Ion transport</keyword>
<evidence type="ECO:0000256" key="2">
    <source>
        <dbReference type="ARBA" id="ARBA00022475"/>
    </source>
</evidence>
<dbReference type="PANTHER" id="PTHR28259">
    <property type="entry name" value="FLUORIDE EXPORT PROTEIN 1-RELATED"/>
    <property type="match status" value="1"/>
</dbReference>
<evidence type="ECO:0000256" key="3">
    <source>
        <dbReference type="ARBA" id="ARBA00022692"/>
    </source>
</evidence>
<feature type="transmembrane region" description="Helical" evidence="10">
    <location>
        <begin position="67"/>
        <end position="87"/>
    </location>
</feature>